<feature type="domain" description="DUF58" evidence="1">
    <location>
        <begin position="195"/>
        <end position="359"/>
    </location>
</feature>
<organism evidence="2 3">
    <name type="scientific">Andreprevotia lacus DSM 23236</name>
    <dbReference type="NCBI Taxonomy" id="1121001"/>
    <lineage>
        <taxon>Bacteria</taxon>
        <taxon>Pseudomonadati</taxon>
        <taxon>Pseudomonadota</taxon>
        <taxon>Betaproteobacteria</taxon>
        <taxon>Neisseriales</taxon>
        <taxon>Chitinibacteraceae</taxon>
        <taxon>Andreprevotia</taxon>
    </lineage>
</organism>
<dbReference type="PANTHER" id="PTHR33608">
    <property type="entry name" value="BLL2464 PROTEIN"/>
    <property type="match status" value="1"/>
</dbReference>
<dbReference type="Gene3D" id="3.40.50.410">
    <property type="entry name" value="von Willebrand factor, type A domain"/>
    <property type="match status" value="1"/>
</dbReference>
<sequence length="432" mass="48582">MTPTRKLLWLFAALLAFALALPWLPLLAWWLVLAAVLLAVLADAVLGWRVPVLRAERSVAGVWPIGRWGDVALVVRHTGGRTLRLALFDHYPSGWGQEGLPHPSTLSAGQFVRFVYRVQPQARGDHRFGRLEARVASPLGLWWRRAWLGAETPVKVFPDFAPVLKRSLLAADRLVPQAGVIRRRRRGEGTDFHQLRDYREGDALRAIDWKATARLRKPISREYQEERDQQIIFLLDCGRRMQAQDGDTSHFDHALNAMLVLAWLAQKQGDAIGLYTFGGEERWLPPLKGRASFDRLLSSLYDLEASETHPDYLAAAEALAERAKKRALVVLLTNLRDEDSDSLADAMTLLVNPHRVLCASLRETVLDSELLRPVADFEAALTHCGTLEYLEARRKAFNALSGHGRELIDVTPQALPLALVNRYREMKEGGVL</sequence>
<dbReference type="AlphaFoldDB" id="A0A1W1XTA4"/>
<proteinExistence type="predicted"/>
<evidence type="ECO:0000313" key="3">
    <source>
        <dbReference type="Proteomes" id="UP000192761"/>
    </source>
</evidence>
<dbReference type="PANTHER" id="PTHR33608:SF3">
    <property type="entry name" value="SLR2013 PROTEIN"/>
    <property type="match status" value="1"/>
</dbReference>
<dbReference type="Pfam" id="PF01882">
    <property type="entry name" value="DUF58"/>
    <property type="match status" value="1"/>
</dbReference>
<dbReference type="InterPro" id="IPR002881">
    <property type="entry name" value="DUF58"/>
</dbReference>
<dbReference type="SUPFAM" id="SSF53300">
    <property type="entry name" value="vWA-like"/>
    <property type="match status" value="1"/>
</dbReference>
<dbReference type="InterPro" id="IPR036465">
    <property type="entry name" value="vWFA_dom_sf"/>
</dbReference>
<reference evidence="2 3" key="1">
    <citation type="submission" date="2017-04" db="EMBL/GenBank/DDBJ databases">
        <authorList>
            <person name="Afonso C.L."/>
            <person name="Miller P.J."/>
            <person name="Scott M.A."/>
            <person name="Spackman E."/>
            <person name="Goraichik I."/>
            <person name="Dimitrov K.M."/>
            <person name="Suarez D.L."/>
            <person name="Swayne D.E."/>
        </authorList>
    </citation>
    <scope>NUCLEOTIDE SEQUENCE [LARGE SCALE GENOMIC DNA]</scope>
    <source>
        <strain evidence="2 3">DSM 23236</strain>
    </source>
</reference>
<name>A0A1W1XTA4_9NEIS</name>
<dbReference type="EMBL" id="FWXD01000015">
    <property type="protein sequence ID" value="SMC27075.1"/>
    <property type="molecule type" value="Genomic_DNA"/>
</dbReference>
<evidence type="ECO:0000313" key="2">
    <source>
        <dbReference type="EMBL" id="SMC27075.1"/>
    </source>
</evidence>
<gene>
    <name evidence="2" type="ORF">SAMN02745857_02701</name>
</gene>
<dbReference type="OrthoDB" id="9776116at2"/>
<dbReference type="Proteomes" id="UP000192761">
    <property type="component" value="Unassembled WGS sequence"/>
</dbReference>
<evidence type="ECO:0000259" key="1">
    <source>
        <dbReference type="Pfam" id="PF01882"/>
    </source>
</evidence>
<dbReference type="RefSeq" id="WP_084091329.1">
    <property type="nucleotide sequence ID" value="NZ_FWXD01000015.1"/>
</dbReference>
<protein>
    <submittedName>
        <fullName evidence="2">Uncharacterized conserved protein, DUF58 family, contains vWF domain</fullName>
    </submittedName>
</protein>
<keyword evidence="3" id="KW-1185">Reference proteome</keyword>
<dbReference type="STRING" id="1121001.SAMN02745857_02701"/>
<accession>A0A1W1XTA4</accession>